<keyword evidence="2" id="KW-0813">Transport</keyword>
<dbReference type="PANTHER" id="PTHR30069:SF46">
    <property type="entry name" value="OAR PROTEIN"/>
    <property type="match status" value="1"/>
</dbReference>
<dbReference type="GO" id="GO:0009279">
    <property type="term" value="C:cell outer membrane"/>
    <property type="evidence" value="ECO:0007669"/>
    <property type="project" value="UniProtKB-SubCell"/>
</dbReference>
<evidence type="ECO:0000256" key="3">
    <source>
        <dbReference type="ARBA" id="ARBA00022452"/>
    </source>
</evidence>
<protein>
    <recommendedName>
        <fullName evidence="8">TonB-dependent transporter Oar-like beta-barrel domain-containing protein</fullName>
    </recommendedName>
</protein>
<dbReference type="Proteomes" id="UP000568106">
    <property type="component" value="Unassembled WGS sequence"/>
</dbReference>
<gene>
    <name evidence="9" type="ORF">HDF09_001087</name>
</gene>
<proteinExistence type="predicted"/>
<dbReference type="SUPFAM" id="SSF56935">
    <property type="entry name" value="Porins"/>
    <property type="match status" value="1"/>
</dbReference>
<evidence type="ECO:0000256" key="5">
    <source>
        <dbReference type="ARBA" id="ARBA00023136"/>
    </source>
</evidence>
<dbReference type="AlphaFoldDB" id="A0A7W8MQN7"/>
<dbReference type="PANTHER" id="PTHR30069">
    <property type="entry name" value="TONB-DEPENDENT OUTER MEMBRANE RECEPTOR"/>
    <property type="match status" value="1"/>
</dbReference>
<dbReference type="Pfam" id="PF13620">
    <property type="entry name" value="CarboxypepD_reg"/>
    <property type="match status" value="1"/>
</dbReference>
<keyword evidence="3" id="KW-1134">Transmembrane beta strand</keyword>
<dbReference type="GO" id="GO:0015344">
    <property type="term" value="F:siderophore uptake transmembrane transporter activity"/>
    <property type="evidence" value="ECO:0007669"/>
    <property type="project" value="TreeGrafter"/>
</dbReference>
<dbReference type="InterPro" id="IPR057601">
    <property type="entry name" value="Oar-like_b-barrel"/>
</dbReference>
<keyword evidence="10" id="KW-1185">Reference proteome</keyword>
<comment type="subcellular location">
    <subcellularLocation>
        <location evidence="1">Cell outer membrane</location>
        <topology evidence="1">Multi-pass membrane protein</topology>
    </subcellularLocation>
</comment>
<dbReference type="InterPro" id="IPR039426">
    <property type="entry name" value="TonB-dep_rcpt-like"/>
</dbReference>
<evidence type="ECO:0000256" key="6">
    <source>
        <dbReference type="ARBA" id="ARBA00023237"/>
    </source>
</evidence>
<dbReference type="InterPro" id="IPR036942">
    <property type="entry name" value="Beta-barrel_TonB_sf"/>
</dbReference>
<dbReference type="GO" id="GO:0044718">
    <property type="term" value="P:siderophore transmembrane transport"/>
    <property type="evidence" value="ECO:0007669"/>
    <property type="project" value="TreeGrafter"/>
</dbReference>
<evidence type="ECO:0000259" key="8">
    <source>
        <dbReference type="Pfam" id="PF25183"/>
    </source>
</evidence>
<dbReference type="EMBL" id="JACHDY010000001">
    <property type="protein sequence ID" value="MBB5316437.1"/>
    <property type="molecule type" value="Genomic_DNA"/>
</dbReference>
<feature type="domain" description="TonB-dependent transporter Oar-like beta-barrel" evidence="8">
    <location>
        <begin position="281"/>
        <end position="1158"/>
    </location>
</feature>
<evidence type="ECO:0000313" key="9">
    <source>
        <dbReference type="EMBL" id="MBB5316437.1"/>
    </source>
</evidence>
<evidence type="ECO:0000313" key="10">
    <source>
        <dbReference type="Proteomes" id="UP000568106"/>
    </source>
</evidence>
<keyword evidence="6" id="KW-0998">Cell outer membrane</keyword>
<name>A0A7W8MQN7_9BACT</name>
<reference evidence="9" key="1">
    <citation type="submission" date="2020-08" db="EMBL/GenBank/DDBJ databases">
        <title>Genomic Encyclopedia of Type Strains, Phase IV (KMG-V): Genome sequencing to study the core and pangenomes of soil and plant-associated prokaryotes.</title>
        <authorList>
            <person name="Whitman W."/>
        </authorList>
    </citation>
    <scope>NUCLEOTIDE SEQUENCE [LARGE SCALE GENOMIC DNA]</scope>
    <source>
        <strain evidence="9">M8UP27</strain>
    </source>
</reference>
<evidence type="ECO:0000256" key="7">
    <source>
        <dbReference type="SAM" id="MobiDB-lite"/>
    </source>
</evidence>
<sequence length="1166" mass="124648">MQHFRSSSIAPLTRLRHSLLGPTLLAILFSLCAVTAHAQFRASIQGTVSDTEGAVIPGATLTLTDTDTNHVITAISNDSGTYNFNALPPDHFNLTVDAKGFKQQLIQNVHIIPEQSNSVNVTLSLGEATTSVTVSGDALPALDTETASISGTVDSNQIQHLPSTGRDVFQLVQLAPGVFGDGAQSSNPGNANQLPGTQGPGGANRANGIFQTENGPQANANGGQYETNGIQIDGISTVSAVWGGTSVITPSEDSVGNVKVLSNGYDAENGRFSGAQIQVTSKTGSNQYHGSAFFRASRPGLNAYQRYNGAGTFQPGTPDERGLLRDSERANQIGGSVGGPILHDKLFAFFAYETQRNNSQTPGTGWYETAAFQALAPANSISKTYLSFPGSLVSSSSLINQTCVNAGLTEGVNCVTIPGQGLNIGSPLNQPLGTQDLTWKSTTNPGVGGGLSNVPDIAFYNTVNPSTQTASQYNGRLDANITKKDHAAFAVYWVPLVTTNYNSSVRAYNLFNRKQNNEAYSVIWNHIFSPTFLNEARANDAGYRFNEVTSNPQAPFGLPLSIVDNLGSISLGTFGAGGPGDLNQHTFTYKDIATKIAANHTIKFGGEVTRLYYLNNNVGAARPIYSFYNIWDFLNDAPHREDGSFNPATGTPSANRQDTREDFYGFFLQDDWKARPNLTLNVGLRYSYFGPFSSKENNLGVVVLGGGASTYTDLTIRHGGNLTKAQKGNFGPEFGFAFSPDMFHGKAVFRGGYGLNYNQTEISISGNSGNNPPGILGVSYASGSPTAIDPRIVYGIAADPKSLFGYPPNPNAIGGFNSVNLPISGGAFLYAFQANQPTIYTQHFSLDTQIDLGHQFVATVGYQGSTTKHLIVQSFLYVNAFAAGQAQNPLVQNIDEYANTGNSNNNSLLLGFKHQMSHQFMFDAEFNYAKTMDTGSGPFFQNQYPYLPYLAYGRSDFNYGKAFKLYGLWQPKFFHGNALLSKVADGWSLSGIFNLHTGFPFTPTYNVPGGNLYYAASGYNTLRPASYNGGAKSSSSNDAFENGKPNLNFPDAGPTQPYFTAPVAPTAGSSGFASGLPQLPGIARNSFNGPGYRDVDATLTKSFGLPKAKIIGEDAAIEIRADAFNLFNNINLTPGSLNTNILVPNFGQANNALSGRIINLQARFSF</sequence>
<keyword evidence="5" id="KW-0472">Membrane</keyword>
<dbReference type="Gene3D" id="2.60.40.1120">
    <property type="entry name" value="Carboxypeptidase-like, regulatory domain"/>
    <property type="match status" value="1"/>
</dbReference>
<dbReference type="SUPFAM" id="SSF49464">
    <property type="entry name" value="Carboxypeptidase regulatory domain-like"/>
    <property type="match status" value="1"/>
</dbReference>
<evidence type="ECO:0000256" key="2">
    <source>
        <dbReference type="ARBA" id="ARBA00022448"/>
    </source>
</evidence>
<organism evidence="9 10">
    <name type="scientific">Tunturiibacter empetritectus</name>
    <dbReference type="NCBI Taxonomy" id="3069691"/>
    <lineage>
        <taxon>Bacteria</taxon>
        <taxon>Pseudomonadati</taxon>
        <taxon>Acidobacteriota</taxon>
        <taxon>Terriglobia</taxon>
        <taxon>Terriglobales</taxon>
        <taxon>Acidobacteriaceae</taxon>
        <taxon>Tunturiibacter</taxon>
    </lineage>
</organism>
<feature type="compositionally biased region" description="Polar residues" evidence="7">
    <location>
        <begin position="183"/>
        <end position="196"/>
    </location>
</feature>
<dbReference type="Gene3D" id="2.40.170.20">
    <property type="entry name" value="TonB-dependent receptor, beta-barrel domain"/>
    <property type="match status" value="1"/>
</dbReference>
<evidence type="ECO:0000256" key="4">
    <source>
        <dbReference type="ARBA" id="ARBA00022692"/>
    </source>
</evidence>
<feature type="region of interest" description="Disordered" evidence="7">
    <location>
        <begin position="179"/>
        <end position="208"/>
    </location>
</feature>
<comment type="caution">
    <text evidence="9">The sequence shown here is derived from an EMBL/GenBank/DDBJ whole genome shotgun (WGS) entry which is preliminary data.</text>
</comment>
<evidence type="ECO:0000256" key="1">
    <source>
        <dbReference type="ARBA" id="ARBA00004571"/>
    </source>
</evidence>
<dbReference type="Pfam" id="PF25183">
    <property type="entry name" value="OMP_b-brl_4"/>
    <property type="match status" value="1"/>
</dbReference>
<keyword evidence="4" id="KW-0812">Transmembrane</keyword>
<accession>A0A7W8MQN7</accession>
<dbReference type="InterPro" id="IPR008969">
    <property type="entry name" value="CarboxyPept-like_regulatory"/>
</dbReference>